<proteinExistence type="predicted"/>
<name>A0A8J7TN98_9BACT</name>
<evidence type="ECO:0000313" key="1">
    <source>
        <dbReference type="EMBL" id="MBN8661851.1"/>
    </source>
</evidence>
<comment type="caution">
    <text evidence="1">The sequence shown here is derived from an EMBL/GenBank/DDBJ whole genome shotgun (WGS) entry which is preliminary data.</text>
</comment>
<protein>
    <submittedName>
        <fullName evidence="1">Uncharacterized protein</fullName>
    </submittedName>
</protein>
<sequence length="409" mass="43481">MDADIVMDQSRESKPVKAGNLNAELSLDAYKLFSESSKRSLLDKPTSGMPLSEKVALGGEILSRVPGKTMDQIAFDLEHNQGAVLQRMGSGAAIGLAGTALLRFAPRLGYVGGALLMAKQTYDGISGLAGFSRDADRLSSSNLNLVRQDFVEKKSSALASGTANLVEGAPGLIGGGYAATKLFGTPLVYSRSAAVVTEKIVDPIRNRAAFVGPGTEALPASLGRADKVDLLEMAKTLSARPGHVYNGREAGSVVDLAGMRVSRSKYGTETGLAALPAPNKAETLTFHTHPLARGAHPGPEDIAATSHLGLISSGSQYGLFLGERGQMLKLLKSGQTAEHSPTLRALLFDEKTGTATRLLGTWNKADRHWVLTERSGLNYEKTIEALRNLDTRNSEKVWELITRLPADKS</sequence>
<reference evidence="1" key="1">
    <citation type="submission" date="2021-02" db="EMBL/GenBank/DDBJ databases">
        <title>Genome-Resolved Metagenomics of a Microbial Community Performing Photosynthetic Biological Nutrient Removal.</title>
        <authorList>
            <person name="Mcdaniel E.A."/>
        </authorList>
    </citation>
    <scope>NUCLEOTIDE SEQUENCE</scope>
    <source>
        <strain evidence="1">UWPOB_OBS1</strain>
    </source>
</reference>
<dbReference type="Proteomes" id="UP000664277">
    <property type="component" value="Unassembled WGS sequence"/>
</dbReference>
<organism evidence="1 2">
    <name type="scientific">Candidatus Obscuribacter phosphatis</name>
    <dbReference type="NCBI Taxonomy" id="1906157"/>
    <lineage>
        <taxon>Bacteria</taxon>
        <taxon>Bacillati</taxon>
        <taxon>Candidatus Melainabacteria</taxon>
        <taxon>Candidatus Obscuribacterales</taxon>
        <taxon>Candidatus Obscuribacteraceae</taxon>
        <taxon>Candidatus Obscuribacter</taxon>
    </lineage>
</organism>
<gene>
    <name evidence="1" type="ORF">J0M35_15905</name>
</gene>
<dbReference type="AlphaFoldDB" id="A0A8J7TN98"/>
<dbReference type="EMBL" id="JAFLCK010000026">
    <property type="protein sequence ID" value="MBN8661851.1"/>
    <property type="molecule type" value="Genomic_DNA"/>
</dbReference>
<accession>A0A8J7TN98</accession>
<evidence type="ECO:0000313" key="2">
    <source>
        <dbReference type="Proteomes" id="UP000664277"/>
    </source>
</evidence>